<reference evidence="1 2" key="1">
    <citation type="submission" date="2015-11" db="EMBL/GenBank/DDBJ databases">
        <authorList>
            <person name="Zhang Y."/>
            <person name="Guo Z."/>
        </authorList>
    </citation>
    <scope>NUCLEOTIDE SEQUENCE [LARGE SCALE GENOMIC DNA]</scope>
    <source>
        <strain evidence="1 2">KCTC 32221</strain>
    </source>
</reference>
<gene>
    <name evidence="1" type="ORF">PS2015_2262</name>
</gene>
<dbReference type="GO" id="GO:0006808">
    <property type="term" value="P:regulation of nitrogen utilization"/>
    <property type="evidence" value="ECO:0007669"/>
    <property type="project" value="InterPro"/>
</dbReference>
<protein>
    <submittedName>
        <fullName evidence="1">Membrane-associated protein</fullName>
    </submittedName>
</protein>
<dbReference type="OrthoDB" id="330665at2"/>
<dbReference type="RefSeq" id="WP_058022345.1">
    <property type="nucleotide sequence ID" value="NZ_CP013189.1"/>
</dbReference>
<dbReference type="InterPro" id="IPR002187">
    <property type="entry name" value="N-reg_PII"/>
</dbReference>
<dbReference type="GO" id="GO:0030234">
    <property type="term" value="F:enzyme regulator activity"/>
    <property type="evidence" value="ECO:0007669"/>
    <property type="project" value="InterPro"/>
</dbReference>
<dbReference type="SUPFAM" id="SSF54913">
    <property type="entry name" value="GlnB-like"/>
    <property type="match status" value="1"/>
</dbReference>
<evidence type="ECO:0000313" key="1">
    <source>
        <dbReference type="EMBL" id="ALO46897.1"/>
    </source>
</evidence>
<keyword evidence="2" id="KW-1185">Reference proteome</keyword>
<dbReference type="STRING" id="1249552.PS2015_2262"/>
<dbReference type="Gene3D" id="3.30.70.120">
    <property type="match status" value="1"/>
</dbReference>
<dbReference type="KEGG" id="pspi:PS2015_2262"/>
<proteinExistence type="predicted"/>
<dbReference type="Proteomes" id="UP000065641">
    <property type="component" value="Chromosome"/>
</dbReference>
<dbReference type="AlphaFoldDB" id="A0A0S2KF07"/>
<dbReference type="InterPro" id="IPR011322">
    <property type="entry name" value="N-reg_PII-like_a/b"/>
</dbReference>
<dbReference type="InterPro" id="IPR015867">
    <property type="entry name" value="N-reg_PII/ATP_PRibTrfase_C"/>
</dbReference>
<dbReference type="Pfam" id="PF00543">
    <property type="entry name" value="P-II"/>
    <property type="match status" value="1"/>
</dbReference>
<accession>A0A0S2KF07</accession>
<evidence type="ECO:0000313" key="2">
    <source>
        <dbReference type="Proteomes" id="UP000065641"/>
    </source>
</evidence>
<dbReference type="EMBL" id="CP013189">
    <property type="protein sequence ID" value="ALO46897.1"/>
    <property type="molecule type" value="Genomic_DNA"/>
</dbReference>
<organism evidence="1 2">
    <name type="scientific">Pseudohongiella spirulinae</name>
    <dbReference type="NCBI Taxonomy" id="1249552"/>
    <lineage>
        <taxon>Bacteria</taxon>
        <taxon>Pseudomonadati</taxon>
        <taxon>Pseudomonadota</taxon>
        <taxon>Gammaproteobacteria</taxon>
        <taxon>Pseudomonadales</taxon>
        <taxon>Pseudohongiellaceae</taxon>
        <taxon>Pseudohongiella</taxon>
    </lineage>
</organism>
<sequence>MNETQTTATRRTLITIVCEAILESKLLKDLELLGAPGWTISEARGRGSRGVRSSDWDNNGNIRIEVVCSRRVAEKIMGHVQAHYYADFAMICFLSDVEVLRSDKF</sequence>
<name>A0A0S2KF07_9GAMM</name>